<organism evidence="1 2">
    <name type="scientific">Polarella glacialis</name>
    <name type="common">Dinoflagellate</name>
    <dbReference type="NCBI Taxonomy" id="89957"/>
    <lineage>
        <taxon>Eukaryota</taxon>
        <taxon>Sar</taxon>
        <taxon>Alveolata</taxon>
        <taxon>Dinophyceae</taxon>
        <taxon>Suessiales</taxon>
        <taxon>Suessiaceae</taxon>
        <taxon>Polarella</taxon>
    </lineage>
</organism>
<evidence type="ECO:0000313" key="1">
    <source>
        <dbReference type="EMBL" id="CAE8646095.1"/>
    </source>
</evidence>
<reference evidence="1" key="1">
    <citation type="submission" date="2021-02" db="EMBL/GenBank/DDBJ databases">
        <authorList>
            <person name="Dougan E. K."/>
            <person name="Rhodes N."/>
            <person name="Thang M."/>
            <person name="Chan C."/>
        </authorList>
    </citation>
    <scope>NUCLEOTIDE SEQUENCE</scope>
</reference>
<dbReference type="EMBL" id="CAJNNW010004105">
    <property type="protein sequence ID" value="CAE8646095.1"/>
    <property type="molecule type" value="Genomic_DNA"/>
</dbReference>
<evidence type="ECO:0000313" key="2">
    <source>
        <dbReference type="Proteomes" id="UP000626109"/>
    </source>
</evidence>
<protein>
    <recommendedName>
        <fullName evidence="3">Tim44-like domain-containing protein</fullName>
    </recommendedName>
</protein>
<gene>
    <name evidence="1" type="ORF">PGLA2088_LOCUS4495</name>
</gene>
<evidence type="ECO:0008006" key="3">
    <source>
        <dbReference type="Google" id="ProtNLM"/>
    </source>
</evidence>
<dbReference type="Proteomes" id="UP000626109">
    <property type="component" value="Unassembled WGS sequence"/>
</dbReference>
<name>A0A813I510_POLGL</name>
<comment type="caution">
    <text evidence="1">The sequence shown here is derived from an EMBL/GenBank/DDBJ whole genome shotgun (WGS) entry which is preliminary data.</text>
</comment>
<dbReference type="AlphaFoldDB" id="A0A813I510"/>
<proteinExistence type="predicted"/>
<sequence length="256" mass="28431">MSAVGRASTARLWRWAASVPSPASRKAPDLGLETAHEHTKAFINAIDTTRRFTQTMLPMFRLTQRILFMFRSPEETPPPFPGAFNNWNTSDEFLGGAETAYRGILGGLLLGEPSLEELRPSLSPEIFRQLRTSREAPIATSSVDLVSVRLVSLGGPQSLQAIREGKPPWAYANDPEVREVFVKDMLHGSDLDLEVAAVAQVRCAETGSRFWRLDWVTLRSQFSLTDGIRESFRVVGFEEVAVVPASKEPAKEDESE</sequence>
<accession>A0A813I510</accession>